<dbReference type="CDD" id="cd12797">
    <property type="entry name" value="M23_peptidase"/>
    <property type="match status" value="1"/>
</dbReference>
<gene>
    <name evidence="4" type="ORF">MBESOW_P0912</name>
</gene>
<feature type="chain" id="PRO_5019482871" description="M23ase beta-sheet core domain-containing protein" evidence="2">
    <location>
        <begin position="43"/>
        <end position="242"/>
    </location>
</feature>
<evidence type="ECO:0000259" key="3">
    <source>
        <dbReference type="Pfam" id="PF01551"/>
    </source>
</evidence>
<dbReference type="STRING" id="1192759.GCA_000277525_00673"/>
<evidence type="ECO:0000313" key="5">
    <source>
        <dbReference type="Proteomes" id="UP000290975"/>
    </source>
</evidence>
<dbReference type="Proteomes" id="UP000290975">
    <property type="component" value="Unassembled WGS sequence"/>
</dbReference>
<keyword evidence="5" id="KW-1185">Reference proteome</keyword>
<feature type="domain" description="M23ase beta-sheet core" evidence="3">
    <location>
        <begin position="114"/>
        <end position="209"/>
    </location>
</feature>
<accession>A0A401IZ62</accession>
<dbReference type="GO" id="GO:0004222">
    <property type="term" value="F:metalloendopeptidase activity"/>
    <property type="evidence" value="ECO:0007669"/>
    <property type="project" value="TreeGrafter"/>
</dbReference>
<dbReference type="InterPro" id="IPR011055">
    <property type="entry name" value="Dup_hybrid_motif"/>
</dbReference>
<name>A0A401IZ62_SPHXE</name>
<dbReference type="InterPro" id="IPR050570">
    <property type="entry name" value="Cell_wall_metabolism_enzyme"/>
</dbReference>
<dbReference type="Gene3D" id="2.70.70.10">
    <property type="entry name" value="Glucose Permease (Domain IIA)"/>
    <property type="match status" value="1"/>
</dbReference>
<dbReference type="InterPro" id="IPR016047">
    <property type="entry name" value="M23ase_b-sheet_dom"/>
</dbReference>
<evidence type="ECO:0000256" key="1">
    <source>
        <dbReference type="ARBA" id="ARBA00022729"/>
    </source>
</evidence>
<sequence length="242" mass="25276">MFERHMINTRGARLFHSAVKATKIFAGIGIAGALCAAASANATETDDPYGDASEINTSALGPQDVGFSNLFSSLQRLDGNAKTAAYIPSGRPVEKLSLTSNFGVRSDPFNGGARMHKGIDIPGPVGTPIHATADGIVNRAGWASGYGNLVQISHGNGMETRYGHMSKLLVPANSFVKRGQIIGLMGSTGRSTGSHLHYEVRVDGAAINPLPFVAGPDYLVAMNTKPPVAMGGPTKAQEKSID</sequence>
<reference evidence="4 5" key="1">
    <citation type="submission" date="2014-12" db="EMBL/GenBank/DDBJ databases">
        <title>Whole genome sequencing of Sphingobium xenophagum OW59.</title>
        <authorList>
            <person name="Ohta Y."/>
            <person name="Nishi S."/>
            <person name="Hatada Y."/>
        </authorList>
    </citation>
    <scope>NUCLEOTIDE SEQUENCE [LARGE SCALE GENOMIC DNA]</scope>
    <source>
        <strain evidence="4 5">OW59</strain>
    </source>
</reference>
<organism evidence="4 5">
    <name type="scientific">Sphingobium xenophagum</name>
    <dbReference type="NCBI Taxonomy" id="121428"/>
    <lineage>
        <taxon>Bacteria</taxon>
        <taxon>Pseudomonadati</taxon>
        <taxon>Pseudomonadota</taxon>
        <taxon>Alphaproteobacteria</taxon>
        <taxon>Sphingomonadales</taxon>
        <taxon>Sphingomonadaceae</taxon>
        <taxon>Sphingobium</taxon>
    </lineage>
</organism>
<keyword evidence="1 2" id="KW-0732">Signal</keyword>
<evidence type="ECO:0000313" key="4">
    <source>
        <dbReference type="EMBL" id="GBH29658.1"/>
    </source>
</evidence>
<evidence type="ECO:0000256" key="2">
    <source>
        <dbReference type="SAM" id="SignalP"/>
    </source>
</evidence>
<protein>
    <recommendedName>
        <fullName evidence="3">M23ase beta-sheet core domain-containing protein</fullName>
    </recommendedName>
</protein>
<dbReference type="Pfam" id="PF01551">
    <property type="entry name" value="Peptidase_M23"/>
    <property type="match status" value="1"/>
</dbReference>
<proteinExistence type="predicted"/>
<dbReference type="PANTHER" id="PTHR21666:SF289">
    <property type="entry name" value="L-ALA--D-GLU ENDOPEPTIDASE"/>
    <property type="match status" value="1"/>
</dbReference>
<comment type="caution">
    <text evidence="4">The sequence shown here is derived from an EMBL/GenBank/DDBJ whole genome shotgun (WGS) entry which is preliminary data.</text>
</comment>
<dbReference type="EMBL" id="BBQY01000001">
    <property type="protein sequence ID" value="GBH29658.1"/>
    <property type="molecule type" value="Genomic_DNA"/>
</dbReference>
<feature type="signal peptide" evidence="2">
    <location>
        <begin position="1"/>
        <end position="42"/>
    </location>
</feature>
<dbReference type="AlphaFoldDB" id="A0A401IZ62"/>
<dbReference type="PANTHER" id="PTHR21666">
    <property type="entry name" value="PEPTIDASE-RELATED"/>
    <property type="match status" value="1"/>
</dbReference>
<dbReference type="FunFam" id="2.70.70.10:FF:000006">
    <property type="entry name" value="M23 family peptidase"/>
    <property type="match status" value="1"/>
</dbReference>
<dbReference type="SUPFAM" id="SSF51261">
    <property type="entry name" value="Duplicated hybrid motif"/>
    <property type="match status" value="1"/>
</dbReference>